<dbReference type="Proteomes" id="UP001497623">
    <property type="component" value="Unassembled WGS sequence"/>
</dbReference>
<dbReference type="SMART" id="SM00248">
    <property type="entry name" value="ANK"/>
    <property type="match status" value="1"/>
</dbReference>
<dbReference type="Gene3D" id="3.40.710.10">
    <property type="entry name" value="DD-peptidase/beta-lactamase superfamily"/>
    <property type="match status" value="1"/>
</dbReference>
<dbReference type="PROSITE" id="PS50088">
    <property type="entry name" value="ANK_REPEAT"/>
    <property type="match status" value="1"/>
</dbReference>
<comment type="caution">
    <text evidence="7">The sequence shown here is derived from an EMBL/GenBank/DDBJ whole genome shotgun (WGS) entry which is preliminary data.</text>
</comment>
<evidence type="ECO:0000256" key="1">
    <source>
        <dbReference type="ARBA" id="ARBA00011076"/>
    </source>
</evidence>
<dbReference type="PANTHER" id="PTHR12544">
    <property type="entry name" value="GLUTAMINASE"/>
    <property type="match status" value="1"/>
</dbReference>
<dbReference type="InterPro" id="IPR036770">
    <property type="entry name" value="Ankyrin_rpt-contain_sf"/>
</dbReference>
<dbReference type="Pfam" id="PF04960">
    <property type="entry name" value="Glutaminase"/>
    <property type="match status" value="1"/>
</dbReference>
<dbReference type="InterPro" id="IPR015868">
    <property type="entry name" value="Glutaminase"/>
</dbReference>
<dbReference type="Pfam" id="PF00023">
    <property type="entry name" value="Ank"/>
    <property type="match status" value="1"/>
</dbReference>
<dbReference type="InterPro" id="IPR012338">
    <property type="entry name" value="Beta-lactam/transpept-like"/>
</dbReference>
<dbReference type="EC" id="3.5.1.2" evidence="3"/>
<keyword evidence="8" id="KW-1185">Reference proteome</keyword>
<evidence type="ECO:0000256" key="3">
    <source>
        <dbReference type="ARBA" id="ARBA00012918"/>
    </source>
</evidence>
<keyword evidence="6" id="KW-0040">ANK repeat</keyword>
<proteinExistence type="inferred from homology"/>
<dbReference type="SUPFAM" id="SSF56601">
    <property type="entry name" value="beta-lactamase/transpeptidase-like"/>
    <property type="match status" value="1"/>
</dbReference>
<dbReference type="GO" id="GO:0006543">
    <property type="term" value="P:L-glutamine catabolic process"/>
    <property type="evidence" value="ECO:0007669"/>
    <property type="project" value="TreeGrafter"/>
</dbReference>
<dbReference type="GO" id="GO:0006537">
    <property type="term" value="P:glutamate biosynthetic process"/>
    <property type="evidence" value="ECO:0007669"/>
    <property type="project" value="TreeGrafter"/>
</dbReference>
<dbReference type="FunFam" id="1.25.40.20:FF:000069">
    <property type="entry name" value="Glutaminase, isoform E"/>
    <property type="match status" value="1"/>
</dbReference>
<gene>
    <name evidence="7" type="ORF">MNOR_LOCUS17614</name>
</gene>
<reference evidence="7 8" key="1">
    <citation type="submission" date="2024-05" db="EMBL/GenBank/DDBJ databases">
        <authorList>
            <person name="Wallberg A."/>
        </authorList>
    </citation>
    <scope>NUCLEOTIDE SEQUENCE [LARGE SCALE GENOMIC DNA]</scope>
</reference>
<organism evidence="7 8">
    <name type="scientific">Meganyctiphanes norvegica</name>
    <name type="common">Northern krill</name>
    <name type="synonym">Thysanopoda norvegica</name>
    <dbReference type="NCBI Taxonomy" id="48144"/>
    <lineage>
        <taxon>Eukaryota</taxon>
        <taxon>Metazoa</taxon>
        <taxon>Ecdysozoa</taxon>
        <taxon>Arthropoda</taxon>
        <taxon>Crustacea</taxon>
        <taxon>Multicrustacea</taxon>
        <taxon>Malacostraca</taxon>
        <taxon>Eumalacostraca</taxon>
        <taxon>Eucarida</taxon>
        <taxon>Euphausiacea</taxon>
        <taxon>Euphausiidae</taxon>
        <taxon>Meganyctiphanes</taxon>
    </lineage>
</organism>
<evidence type="ECO:0000256" key="6">
    <source>
        <dbReference type="PROSITE-ProRule" id="PRU00023"/>
    </source>
</evidence>
<comment type="catalytic activity">
    <reaction evidence="5">
        <text>L-glutamine + H2O = L-glutamate + NH4(+)</text>
        <dbReference type="Rhea" id="RHEA:15889"/>
        <dbReference type="ChEBI" id="CHEBI:15377"/>
        <dbReference type="ChEBI" id="CHEBI:28938"/>
        <dbReference type="ChEBI" id="CHEBI:29985"/>
        <dbReference type="ChEBI" id="CHEBI:58359"/>
        <dbReference type="EC" id="3.5.1.2"/>
    </reaction>
</comment>
<dbReference type="PROSITE" id="PS50297">
    <property type="entry name" value="ANK_REP_REGION"/>
    <property type="match status" value="1"/>
</dbReference>
<evidence type="ECO:0000256" key="2">
    <source>
        <dbReference type="ARBA" id="ARBA00011881"/>
    </source>
</evidence>
<evidence type="ECO:0000313" key="8">
    <source>
        <dbReference type="Proteomes" id="UP001497623"/>
    </source>
</evidence>
<sequence>MAHVRQSFFPCHVYLPYSKPVQFPVHRRSSTNLMPCETKYLCTIEGIPHQLITPPTHAHKPFCFHKIKSCIVVNTEGMIEVSKHLSFRLSACPIDALTLDIALQKVAPTLNSNYKVLQHADKDTLHTATSASCVNIRVRSRCGANGLVSLFLSDLLLLKGDFLDKVHTVGLHVTCLQRESLKTKEMALLVVYAPGESDKNADKTTKRQFGDVIALTLTRPGFSYWIQYLVVLIEKKWEIKLTIAIWPDFCISIAQFYLWIVDLREVSFIFYILYMGRFIFHDWVTKCSSNGFLYAVIVTFSVFPVVSKTAKPLTYAIALNELGAETVHKYVGQEPSGRIFNAIALDYNDKPHNPLVNAGAIVINSLLSTLIKPGRSSSEKFDYAQQYFQRMAGNETVGFNNGTFLSERENADRNYSLAYYMREMKVFPEKCDLMGALDHYFQCCSLEVTCESMSVIASTLANGGICPITGDQVIQPFAVRDVLSLMHSCGMYDYSGQFAFKVGLPAKSGVAGAIMLVIPNVMGICTWSPPLDPLGNSVRGLRFCDELVRVFNFHRYDNLRHAANKKDPRKQKYESKGQKVVNLLFSASAGDVTAMRRYALAGMNMSESDYDGRTALHLAASEGHLEVVQFLLEKCNVYPEPKDRWC</sequence>
<feature type="non-terminal residue" evidence="7">
    <location>
        <position position="646"/>
    </location>
</feature>
<evidence type="ECO:0000256" key="4">
    <source>
        <dbReference type="ARBA" id="ARBA00022801"/>
    </source>
</evidence>
<dbReference type="SUPFAM" id="SSF48403">
    <property type="entry name" value="Ankyrin repeat"/>
    <property type="match status" value="1"/>
</dbReference>
<evidence type="ECO:0000313" key="7">
    <source>
        <dbReference type="EMBL" id="CAL4103633.1"/>
    </source>
</evidence>
<name>A0AAV2R0W2_MEGNR</name>
<evidence type="ECO:0000256" key="5">
    <source>
        <dbReference type="ARBA" id="ARBA00049534"/>
    </source>
</evidence>
<dbReference type="Gene3D" id="1.25.40.20">
    <property type="entry name" value="Ankyrin repeat-containing domain"/>
    <property type="match status" value="1"/>
</dbReference>
<protein>
    <recommendedName>
        <fullName evidence="3">glutaminase</fullName>
        <ecNumber evidence="3">3.5.1.2</ecNumber>
    </recommendedName>
</protein>
<comment type="similarity">
    <text evidence="1">Belongs to the glutaminase family.</text>
</comment>
<feature type="repeat" description="ANK" evidence="6">
    <location>
        <begin position="611"/>
        <end position="634"/>
    </location>
</feature>
<dbReference type="EMBL" id="CAXKWB010012181">
    <property type="protein sequence ID" value="CAL4103633.1"/>
    <property type="molecule type" value="Genomic_DNA"/>
</dbReference>
<dbReference type="InterPro" id="IPR002110">
    <property type="entry name" value="Ankyrin_rpt"/>
</dbReference>
<dbReference type="AlphaFoldDB" id="A0AAV2R0W2"/>
<dbReference type="FunFam" id="3.40.710.10:FF:000005">
    <property type="entry name" value="Glutaminase"/>
    <property type="match status" value="1"/>
</dbReference>
<keyword evidence="4" id="KW-0378">Hydrolase</keyword>
<dbReference type="PANTHER" id="PTHR12544:SF29">
    <property type="entry name" value="GLUTAMINASE"/>
    <property type="match status" value="1"/>
</dbReference>
<comment type="subunit">
    <text evidence="2">Homotetramer.</text>
</comment>
<accession>A0AAV2R0W2</accession>
<dbReference type="GO" id="GO:0004359">
    <property type="term" value="F:glutaminase activity"/>
    <property type="evidence" value="ECO:0007669"/>
    <property type="project" value="UniProtKB-EC"/>
</dbReference>